<reference evidence="1" key="1">
    <citation type="submission" date="2023-03" db="EMBL/GenBank/DDBJ databases">
        <title>Lomoglobus Profundus gen. nov., sp. nov., a novel member of the phylum Verrucomicrobia, isolated from deep-marine sediment of South China Sea.</title>
        <authorList>
            <person name="Ahmad T."/>
            <person name="Ishaq S.E."/>
            <person name="Wang F."/>
        </authorList>
    </citation>
    <scope>NUCLEOTIDE SEQUENCE</scope>
    <source>
        <strain evidence="1">LMO-M01</strain>
    </source>
</reference>
<protein>
    <submittedName>
        <fullName evidence="1">Uncharacterized protein</fullName>
    </submittedName>
</protein>
<name>A0AAE9ZWU3_9BACT</name>
<dbReference type="KEGG" id="slom:PXH66_19560"/>
<gene>
    <name evidence="1" type="ORF">PXH66_19560</name>
</gene>
<dbReference type="EMBL" id="CP119075">
    <property type="protein sequence ID" value="WED64544.1"/>
    <property type="molecule type" value="Genomic_DNA"/>
</dbReference>
<keyword evidence="2" id="KW-1185">Reference proteome</keyword>
<evidence type="ECO:0000313" key="2">
    <source>
        <dbReference type="Proteomes" id="UP001218638"/>
    </source>
</evidence>
<organism evidence="1 2">
    <name type="scientific">Synoicihabitans lomoniglobus</name>
    <dbReference type="NCBI Taxonomy" id="2909285"/>
    <lineage>
        <taxon>Bacteria</taxon>
        <taxon>Pseudomonadati</taxon>
        <taxon>Verrucomicrobiota</taxon>
        <taxon>Opitutia</taxon>
        <taxon>Opitutales</taxon>
        <taxon>Opitutaceae</taxon>
        <taxon>Synoicihabitans</taxon>
    </lineage>
</organism>
<dbReference type="Proteomes" id="UP001218638">
    <property type="component" value="Chromosome"/>
</dbReference>
<accession>A0AAE9ZWU3</accession>
<proteinExistence type="predicted"/>
<dbReference type="RefSeq" id="WP_330930824.1">
    <property type="nucleotide sequence ID" value="NZ_CP119075.1"/>
</dbReference>
<evidence type="ECO:0000313" key="1">
    <source>
        <dbReference type="EMBL" id="WED64544.1"/>
    </source>
</evidence>
<dbReference type="AlphaFoldDB" id="A0AAE9ZWU3"/>
<sequence length="252" mass="27336">MTKAEVAPAALEDVVLSIETVGWRSGTRSFLVLRADGTYRGLWREGYAFTQLLGYSAIPSGRFDYARGADGFTAELKLRADDGSEPVTKRLRFIDSERGALEQDDSYAIPEVFSLQSLPVDGPVQNTALRCRLQGGESAQVGIVVAGYHRYLLRVVGPSLKRFIESSVVERPELRVFKSGEELDELETGSGLQVPATVLSAVTQLVGAFPLVEDAADQVVLLSLGRGAYVIEAVNPTALEGEVLIEVYPLPF</sequence>